<protein>
    <submittedName>
        <fullName evidence="1">Uncharacterized protein</fullName>
    </submittedName>
</protein>
<accession>A0A066UKU8</accession>
<comment type="caution">
    <text evidence="1">The sequence shown here is derived from an EMBL/GenBank/DDBJ whole genome shotgun (WGS) entry which is preliminary data.</text>
</comment>
<reference evidence="1 2" key="1">
    <citation type="journal article" date="2014" name="Genome Announc.">
        <title>Draft Genome Sequence of Moraxella bovoculi Strain 237T (ATCC BAA-1259T) Isolated from a Calf with Infectious Bovine Keratoconjunctivitis.</title>
        <authorList>
            <person name="Calcutt M.J."/>
            <person name="Foecking M.F."/>
            <person name="Martin N.T."/>
            <person name="Mhlanga-Mutangadura T."/>
            <person name="Reilly T.J."/>
        </authorList>
    </citation>
    <scope>NUCLEOTIDE SEQUENCE [LARGE SCALE GENOMIC DNA]</scope>
    <source>
        <strain evidence="1 2">237</strain>
    </source>
</reference>
<proteinExistence type="predicted"/>
<name>A0A066UKU8_9GAMM</name>
<dbReference type="EMBL" id="AOMT01000026">
    <property type="protein sequence ID" value="KDN24784.1"/>
    <property type="molecule type" value="Genomic_DNA"/>
</dbReference>
<gene>
    <name evidence="1" type="ORF">MBO_07453</name>
</gene>
<evidence type="ECO:0000313" key="2">
    <source>
        <dbReference type="Proteomes" id="UP000035860"/>
    </source>
</evidence>
<sequence>MPIPVFLNHGHGWLAVMHLTDRLWLVMVVYCNKCLPNRLKNYKTFRHINLTQTNQYLERPPD</sequence>
<dbReference type="Proteomes" id="UP000035860">
    <property type="component" value="Unassembled WGS sequence"/>
</dbReference>
<organism evidence="1 2">
    <name type="scientific">Moraxella bovoculi 237</name>
    <dbReference type="NCBI Taxonomy" id="743974"/>
    <lineage>
        <taxon>Bacteria</taxon>
        <taxon>Pseudomonadati</taxon>
        <taxon>Pseudomonadota</taxon>
        <taxon>Gammaproteobacteria</taxon>
        <taxon>Moraxellales</taxon>
        <taxon>Moraxellaceae</taxon>
        <taxon>Moraxella</taxon>
    </lineage>
</organism>
<evidence type="ECO:0000313" key="1">
    <source>
        <dbReference type="EMBL" id="KDN24784.1"/>
    </source>
</evidence>
<dbReference type="AlphaFoldDB" id="A0A066UKU8"/>
<keyword evidence="2" id="KW-1185">Reference proteome</keyword>